<keyword evidence="2" id="KW-1185">Reference proteome</keyword>
<proteinExistence type="predicted"/>
<evidence type="ECO:0000313" key="1">
    <source>
        <dbReference type="EMBL" id="MQY23512.1"/>
    </source>
</evidence>
<dbReference type="AlphaFoldDB" id="A0A7K0DDY3"/>
<accession>A0A7K0DDY3</accession>
<dbReference type="RefSeq" id="WP_319945691.1">
    <property type="nucleotide sequence ID" value="NZ_WEGK01000020.1"/>
</dbReference>
<evidence type="ECO:0000313" key="2">
    <source>
        <dbReference type="Proteomes" id="UP000438448"/>
    </source>
</evidence>
<reference evidence="1 2" key="1">
    <citation type="submission" date="2019-10" db="EMBL/GenBank/DDBJ databases">
        <title>Nocardia macrotermitis sp. nov. and Nocardia aurantia sp. nov., isolated from the gut of fungus growing-termite Macrotermes natalensis.</title>
        <authorList>
            <person name="Benndorf R."/>
            <person name="Schwitalla J."/>
            <person name="Martin K."/>
            <person name="De Beer W."/>
            <person name="Kaster A.-K."/>
            <person name="Vollmers J."/>
            <person name="Poulsen M."/>
            <person name="Beemelmanns C."/>
        </authorList>
    </citation>
    <scope>NUCLEOTIDE SEQUENCE [LARGE SCALE GENOMIC DNA]</scope>
    <source>
        <strain evidence="1 2">RB20</strain>
    </source>
</reference>
<organism evidence="1 2">
    <name type="scientific">Nocardia macrotermitis</name>
    <dbReference type="NCBI Taxonomy" id="2585198"/>
    <lineage>
        <taxon>Bacteria</taxon>
        <taxon>Bacillati</taxon>
        <taxon>Actinomycetota</taxon>
        <taxon>Actinomycetes</taxon>
        <taxon>Mycobacteriales</taxon>
        <taxon>Nocardiaceae</taxon>
        <taxon>Nocardia</taxon>
    </lineage>
</organism>
<dbReference type="EMBL" id="WEGK01000020">
    <property type="protein sequence ID" value="MQY23512.1"/>
    <property type="molecule type" value="Genomic_DNA"/>
</dbReference>
<comment type="caution">
    <text evidence="1">The sequence shown here is derived from an EMBL/GenBank/DDBJ whole genome shotgun (WGS) entry which is preliminary data.</text>
</comment>
<gene>
    <name evidence="1" type="ORF">NRB20_66420</name>
</gene>
<dbReference type="Proteomes" id="UP000438448">
    <property type="component" value="Unassembled WGS sequence"/>
</dbReference>
<protein>
    <submittedName>
        <fullName evidence="1">Uncharacterized protein</fullName>
    </submittedName>
</protein>
<sequence length="376" mass="39787">MPTDSAAARLVAEQGGPAPELDQLIANLRTGPGSDPTVAGQVIAAASGWRRPVRIQVTGRAGAGKTTLLHALALMSAEETTPVDEPGHADPVLDADLLVYVLSSALQPGDRAVLSRLPRDRTVVVLNKADAVGSRWGDAVAAVDQCSYEMGMATLPVVSELAVRTRSGTPSQEDLATLRRHASTTDPSFTLTGELFCSPDFGPDIAERQAVLAHWGLFGVSTAMAALAHDPDLGPQTIRQILHTVSGIDPVHALLHRRYELSAEQRGGDFLDELARLAARAGGPGAGRARDLIEDYLAGDEALWIGLRAGLACPEVVHLAAGYRSPYPADADDAIARAQRWRAVLSSDMPASARRAALRAHNGYIRLFERMSSAGL</sequence>
<name>A0A7K0DDY3_9NOCA</name>
<dbReference type="SUPFAM" id="SSF52540">
    <property type="entry name" value="P-loop containing nucleoside triphosphate hydrolases"/>
    <property type="match status" value="1"/>
</dbReference>
<dbReference type="InterPro" id="IPR027417">
    <property type="entry name" value="P-loop_NTPase"/>
</dbReference>